<evidence type="ECO:0000256" key="1">
    <source>
        <dbReference type="SAM" id="Phobius"/>
    </source>
</evidence>
<evidence type="ECO:0000259" key="2">
    <source>
        <dbReference type="Pfam" id="PF24095"/>
    </source>
</evidence>
<dbReference type="AlphaFoldDB" id="A0A1Z5R4W8"/>
<feature type="transmembrane region" description="Helical" evidence="1">
    <location>
        <begin position="146"/>
        <end position="170"/>
    </location>
</feature>
<reference evidence="4" key="2">
    <citation type="journal article" date="2018" name="Plant J.">
        <title>The Sorghum bicolor reference genome: improved assembly, gene annotations, a transcriptome atlas, and signatures of genome organization.</title>
        <authorList>
            <person name="McCormick R.F."/>
            <person name="Truong S.K."/>
            <person name="Sreedasyam A."/>
            <person name="Jenkins J."/>
            <person name="Shu S."/>
            <person name="Sims D."/>
            <person name="Kennedy M."/>
            <person name="Amirebrahimi M."/>
            <person name="Weers B.D."/>
            <person name="McKinley B."/>
            <person name="Mattison A."/>
            <person name="Morishige D.T."/>
            <person name="Grimwood J."/>
            <person name="Schmutz J."/>
            <person name="Mullet J.E."/>
        </authorList>
    </citation>
    <scope>NUCLEOTIDE SEQUENCE [LARGE SCALE GENOMIC DNA]</scope>
    <source>
        <strain evidence="4">cv. BTx623</strain>
    </source>
</reference>
<dbReference type="Pfam" id="PF24095">
    <property type="entry name" value="DUF7378"/>
    <property type="match status" value="1"/>
</dbReference>
<name>A0A1Z5R4W8_SORBI</name>
<accession>A0A1Z5R4W8</accession>
<dbReference type="Proteomes" id="UP000000768">
    <property type="component" value="Chromosome 9"/>
</dbReference>
<proteinExistence type="predicted"/>
<evidence type="ECO:0000313" key="3">
    <source>
        <dbReference type="EMBL" id="OQU78501.1"/>
    </source>
</evidence>
<dbReference type="EMBL" id="CM000768">
    <property type="protein sequence ID" value="OQU78501.1"/>
    <property type="molecule type" value="Genomic_DNA"/>
</dbReference>
<dbReference type="InParanoid" id="A0A1Z5R4W8"/>
<keyword evidence="4" id="KW-1185">Reference proteome</keyword>
<dbReference type="InterPro" id="IPR055802">
    <property type="entry name" value="DUF7378"/>
</dbReference>
<keyword evidence="1" id="KW-0812">Transmembrane</keyword>
<dbReference type="Gramene" id="OQU78501">
    <property type="protein sequence ID" value="OQU78501"/>
    <property type="gene ID" value="SORBI_3009G246250"/>
</dbReference>
<dbReference type="OMA" id="IQLVTMM"/>
<feature type="transmembrane region" description="Helical" evidence="1">
    <location>
        <begin position="85"/>
        <end position="108"/>
    </location>
</feature>
<feature type="transmembrane region" description="Helical" evidence="1">
    <location>
        <begin position="51"/>
        <end position="73"/>
    </location>
</feature>
<keyword evidence="1" id="KW-0472">Membrane</keyword>
<feature type="domain" description="DUF7378" evidence="2">
    <location>
        <begin position="36"/>
        <end position="176"/>
    </location>
</feature>
<organism evidence="3 4">
    <name type="scientific">Sorghum bicolor</name>
    <name type="common">Sorghum</name>
    <name type="synonym">Sorghum vulgare</name>
    <dbReference type="NCBI Taxonomy" id="4558"/>
    <lineage>
        <taxon>Eukaryota</taxon>
        <taxon>Viridiplantae</taxon>
        <taxon>Streptophyta</taxon>
        <taxon>Embryophyta</taxon>
        <taxon>Tracheophyta</taxon>
        <taxon>Spermatophyta</taxon>
        <taxon>Magnoliopsida</taxon>
        <taxon>Liliopsida</taxon>
        <taxon>Poales</taxon>
        <taxon>Poaceae</taxon>
        <taxon>PACMAD clade</taxon>
        <taxon>Panicoideae</taxon>
        <taxon>Andropogonodae</taxon>
        <taxon>Andropogoneae</taxon>
        <taxon>Sorghinae</taxon>
        <taxon>Sorghum</taxon>
    </lineage>
</organism>
<gene>
    <name evidence="3" type="ORF">SORBI_3009G246250</name>
</gene>
<feature type="transmembrane region" description="Helical" evidence="1">
    <location>
        <begin position="120"/>
        <end position="140"/>
    </location>
</feature>
<sequence>MVLLATRVQEMTLKFLDHDASRAFEWVMQAVASSELTIGEKNQMTSRLAQWIITIWVPSIFIFSFAALGFIIYNDPNQGAGFLWRLPFLMLPAIYVAMIYVAMGYLRLFVPSAPFAAWEALYKGAYMCTAMPSVMINFFVALYCQVWIVLASACLQALLMAAVVAFWIWVVRTYSK</sequence>
<keyword evidence="1" id="KW-1133">Transmembrane helix</keyword>
<reference evidence="3 4" key="1">
    <citation type="journal article" date="2009" name="Nature">
        <title>The Sorghum bicolor genome and the diversification of grasses.</title>
        <authorList>
            <person name="Paterson A.H."/>
            <person name="Bowers J.E."/>
            <person name="Bruggmann R."/>
            <person name="Dubchak I."/>
            <person name="Grimwood J."/>
            <person name="Gundlach H."/>
            <person name="Haberer G."/>
            <person name="Hellsten U."/>
            <person name="Mitros T."/>
            <person name="Poliakov A."/>
            <person name="Schmutz J."/>
            <person name="Spannagl M."/>
            <person name="Tang H."/>
            <person name="Wang X."/>
            <person name="Wicker T."/>
            <person name="Bharti A.K."/>
            <person name="Chapman J."/>
            <person name="Feltus F.A."/>
            <person name="Gowik U."/>
            <person name="Grigoriev I.V."/>
            <person name="Lyons E."/>
            <person name="Maher C.A."/>
            <person name="Martis M."/>
            <person name="Narechania A."/>
            <person name="Otillar R.P."/>
            <person name="Penning B.W."/>
            <person name="Salamov A.A."/>
            <person name="Wang Y."/>
            <person name="Zhang L."/>
            <person name="Carpita N.C."/>
            <person name="Freeling M."/>
            <person name="Gingle A.R."/>
            <person name="Hash C.T."/>
            <person name="Keller B."/>
            <person name="Klein P."/>
            <person name="Kresovich S."/>
            <person name="McCann M.C."/>
            <person name="Ming R."/>
            <person name="Peterson D.G."/>
            <person name="Mehboob-ur-Rahman"/>
            <person name="Ware D."/>
            <person name="Westhoff P."/>
            <person name="Mayer K.F."/>
            <person name="Messing J."/>
            <person name="Rokhsar D.S."/>
        </authorList>
    </citation>
    <scope>NUCLEOTIDE SEQUENCE [LARGE SCALE GENOMIC DNA]</scope>
    <source>
        <strain evidence="4">cv. BTx623</strain>
    </source>
</reference>
<protein>
    <recommendedName>
        <fullName evidence="2">DUF7378 domain-containing protein</fullName>
    </recommendedName>
</protein>
<evidence type="ECO:0000313" key="4">
    <source>
        <dbReference type="Proteomes" id="UP000000768"/>
    </source>
</evidence>